<evidence type="ECO:0000313" key="2">
    <source>
        <dbReference type="Proteomes" id="UP000198688"/>
    </source>
</evidence>
<keyword evidence="2" id="KW-1185">Reference proteome</keyword>
<dbReference type="AlphaFoldDB" id="A0A1H1X7I7"/>
<gene>
    <name evidence="1" type="ORF">SAMN04489716_2349</name>
</gene>
<dbReference type="OrthoDB" id="2528990at2"/>
<evidence type="ECO:0000313" key="1">
    <source>
        <dbReference type="EMBL" id="SDT04586.1"/>
    </source>
</evidence>
<dbReference type="STRING" id="113562.SAMN04489716_2349"/>
<accession>A0A1H1X7I7</accession>
<name>A0A1H1X7I7_9ACTN</name>
<protein>
    <submittedName>
        <fullName evidence="1">Uncharacterized protein</fullName>
    </submittedName>
</protein>
<dbReference type="EMBL" id="LT629758">
    <property type="protein sequence ID" value="SDT04586.1"/>
    <property type="molecule type" value="Genomic_DNA"/>
</dbReference>
<sequence length="321" mass="35987">MGSRANVAVKQNDTWTHCGSNGLGYSLDAWLALGPDPALAVVRSFPAWDRNEWQSESVCEAGALIDLDGKDLLVFLNAAYDERLALLNAYRRTWPGWTVRWAYNGIADVTDVLDLDRSVLDRDPWDDTDLFRWGRSDGDEPFDLRYLVTVGDSAYGLDGWAVRPWQIGPDLLDQLAGLPQLSTCPEVPRGGLHLDPANRRATVWSIDPVLGLSDRFAARWPGWSLAFREDRYQEQEGAFTFPDPAPAVEQRTHDLVERTVEHWAPATVEYRDSMPKRRGRDPLYGMGDADLTIAGLQRLVDLLLEPALLFDVAAYARENCG</sequence>
<organism evidence="1 2">
    <name type="scientific">Actinoplanes derwentensis</name>
    <dbReference type="NCBI Taxonomy" id="113562"/>
    <lineage>
        <taxon>Bacteria</taxon>
        <taxon>Bacillati</taxon>
        <taxon>Actinomycetota</taxon>
        <taxon>Actinomycetes</taxon>
        <taxon>Micromonosporales</taxon>
        <taxon>Micromonosporaceae</taxon>
        <taxon>Actinoplanes</taxon>
    </lineage>
</organism>
<dbReference type="Proteomes" id="UP000198688">
    <property type="component" value="Chromosome I"/>
</dbReference>
<reference evidence="1 2" key="1">
    <citation type="submission" date="2016-10" db="EMBL/GenBank/DDBJ databases">
        <authorList>
            <person name="de Groot N.N."/>
        </authorList>
    </citation>
    <scope>NUCLEOTIDE SEQUENCE [LARGE SCALE GENOMIC DNA]</scope>
    <source>
        <strain evidence="1 2">DSM 43941</strain>
    </source>
</reference>
<dbReference type="RefSeq" id="WP_092544178.1">
    <property type="nucleotide sequence ID" value="NZ_BOMJ01000025.1"/>
</dbReference>
<proteinExistence type="predicted"/>